<accession>A0ABU0NNU6</accession>
<sequence>MRNVAMQIVPMVQTSHAGLHGPIALLETPQHRWFGYSEGQESGTFISDPKAISVLQARYARMRSQALTIQDSMGLLERMRGDL</sequence>
<evidence type="ECO:0000259" key="1">
    <source>
        <dbReference type="Pfam" id="PF19054"/>
    </source>
</evidence>
<evidence type="ECO:0000313" key="3">
    <source>
        <dbReference type="Proteomes" id="UP001230654"/>
    </source>
</evidence>
<feature type="domain" description="DUF5753" evidence="1">
    <location>
        <begin position="2"/>
        <end position="78"/>
    </location>
</feature>
<comment type="caution">
    <text evidence="2">The sequence shown here is derived from an EMBL/GenBank/DDBJ whole genome shotgun (WGS) entry which is preliminary data.</text>
</comment>
<evidence type="ECO:0000313" key="2">
    <source>
        <dbReference type="EMBL" id="MDQ0580802.1"/>
    </source>
</evidence>
<proteinExistence type="predicted"/>
<dbReference type="EMBL" id="JAUSWV010000002">
    <property type="protein sequence ID" value="MDQ0580802.1"/>
    <property type="molecule type" value="Genomic_DNA"/>
</dbReference>
<dbReference type="Proteomes" id="UP001230654">
    <property type="component" value="Unassembled WGS sequence"/>
</dbReference>
<reference evidence="2 3" key="1">
    <citation type="submission" date="2023-07" db="EMBL/GenBank/DDBJ databases">
        <title>Comparative genomics of wheat-associated soil bacteria to identify genetic determinants of phenazine resistance.</title>
        <authorList>
            <person name="Mouncey N."/>
        </authorList>
    </citation>
    <scope>NUCLEOTIDE SEQUENCE [LARGE SCALE GENOMIC DNA]</scope>
    <source>
        <strain evidence="2 3">B2I6</strain>
    </source>
</reference>
<protein>
    <recommendedName>
        <fullName evidence="1">DUF5753 domain-containing protein</fullName>
    </recommendedName>
</protein>
<dbReference type="Pfam" id="PF19054">
    <property type="entry name" value="DUF5753"/>
    <property type="match status" value="1"/>
</dbReference>
<organism evidence="2 3">
    <name type="scientific">Streptomyces rishiriensis</name>
    <dbReference type="NCBI Taxonomy" id="68264"/>
    <lineage>
        <taxon>Bacteria</taxon>
        <taxon>Bacillati</taxon>
        <taxon>Actinomycetota</taxon>
        <taxon>Actinomycetes</taxon>
        <taxon>Kitasatosporales</taxon>
        <taxon>Streptomycetaceae</taxon>
        <taxon>Streptomyces</taxon>
    </lineage>
</organism>
<gene>
    <name evidence="2" type="ORF">QF030_002980</name>
</gene>
<dbReference type="InterPro" id="IPR043917">
    <property type="entry name" value="DUF5753"/>
</dbReference>
<name>A0ABU0NNU6_STRRH</name>
<keyword evidence="3" id="KW-1185">Reference proteome</keyword>